<reference evidence="5 6" key="1">
    <citation type="submission" date="2008-07" db="EMBL/GenBank/DDBJ databases">
        <authorList>
            <person name="Tandeau de Marsac N."/>
            <person name="Ferriera S."/>
            <person name="Johnson J."/>
            <person name="Kravitz S."/>
            <person name="Beeson K."/>
            <person name="Sutton G."/>
            <person name="Rogers Y.-H."/>
            <person name="Friedman R."/>
            <person name="Frazier M."/>
            <person name="Venter J.C."/>
        </authorList>
    </citation>
    <scope>NUCLEOTIDE SEQUENCE [LARGE SCALE GENOMIC DNA]</scope>
    <source>
        <strain evidence="5 6">PCC 7420</strain>
    </source>
</reference>
<dbReference type="CDD" id="cd17249">
    <property type="entry name" value="RMtype1_S_EcoR124I-TRD2-CR2_like"/>
    <property type="match status" value="1"/>
</dbReference>
<protein>
    <submittedName>
        <fullName evidence="5">Type I restriction modification DNA specificity domain protein</fullName>
    </submittedName>
</protein>
<dbReference type="STRING" id="118168.MC7420_4948"/>
<dbReference type="OrthoDB" id="9815652at2"/>
<gene>
    <name evidence="5" type="ORF">MC7420_4948</name>
</gene>
<keyword evidence="6" id="KW-1185">Reference proteome</keyword>
<dbReference type="RefSeq" id="WP_006104130.1">
    <property type="nucleotide sequence ID" value="NZ_DS989862.1"/>
</dbReference>
<evidence type="ECO:0000313" key="5">
    <source>
        <dbReference type="EMBL" id="EDX72675.1"/>
    </source>
</evidence>
<dbReference type="PANTHER" id="PTHR30408:SF12">
    <property type="entry name" value="TYPE I RESTRICTION ENZYME MJAVIII SPECIFICITY SUBUNIT"/>
    <property type="match status" value="1"/>
</dbReference>
<dbReference type="EMBL" id="DS989862">
    <property type="protein sequence ID" value="EDX72675.1"/>
    <property type="molecule type" value="Genomic_DNA"/>
</dbReference>
<dbReference type="Gene3D" id="3.90.220.20">
    <property type="entry name" value="DNA methylase specificity domains"/>
    <property type="match status" value="2"/>
</dbReference>
<evidence type="ECO:0000256" key="3">
    <source>
        <dbReference type="ARBA" id="ARBA00023125"/>
    </source>
</evidence>
<proteinExistence type="inferred from homology"/>
<evidence type="ECO:0000313" key="6">
    <source>
        <dbReference type="Proteomes" id="UP000003835"/>
    </source>
</evidence>
<organism evidence="5 6">
    <name type="scientific">Coleofasciculus chthonoplastes PCC 7420</name>
    <dbReference type="NCBI Taxonomy" id="118168"/>
    <lineage>
        <taxon>Bacteria</taxon>
        <taxon>Bacillati</taxon>
        <taxon>Cyanobacteriota</taxon>
        <taxon>Cyanophyceae</taxon>
        <taxon>Coleofasciculales</taxon>
        <taxon>Coleofasciculaceae</taxon>
        <taxon>Coleofasciculus</taxon>
    </lineage>
</organism>
<evidence type="ECO:0000256" key="1">
    <source>
        <dbReference type="ARBA" id="ARBA00010923"/>
    </source>
</evidence>
<dbReference type="HOGENOM" id="CLU_021095_10_3_3"/>
<dbReference type="Proteomes" id="UP000003835">
    <property type="component" value="Unassembled WGS sequence"/>
</dbReference>
<evidence type="ECO:0000256" key="2">
    <source>
        <dbReference type="ARBA" id="ARBA00022747"/>
    </source>
</evidence>
<comment type="similarity">
    <text evidence="1">Belongs to the type-I restriction system S methylase family.</text>
</comment>
<accession>B4VZI2</accession>
<dbReference type="Pfam" id="PF01420">
    <property type="entry name" value="Methylase_S"/>
    <property type="match status" value="2"/>
</dbReference>
<dbReference type="InterPro" id="IPR044946">
    <property type="entry name" value="Restrct_endonuc_typeI_TRD_sf"/>
</dbReference>
<dbReference type="GO" id="GO:0003677">
    <property type="term" value="F:DNA binding"/>
    <property type="evidence" value="ECO:0007669"/>
    <property type="project" value="UniProtKB-KW"/>
</dbReference>
<dbReference type="PANTHER" id="PTHR30408">
    <property type="entry name" value="TYPE-1 RESTRICTION ENZYME ECOKI SPECIFICITY PROTEIN"/>
    <property type="match status" value="1"/>
</dbReference>
<dbReference type="Gene3D" id="1.10.287.1120">
    <property type="entry name" value="Bipartite methylase S protein"/>
    <property type="match status" value="1"/>
</dbReference>
<evidence type="ECO:0000259" key="4">
    <source>
        <dbReference type="Pfam" id="PF01420"/>
    </source>
</evidence>
<feature type="domain" description="Type I restriction modification DNA specificity" evidence="4">
    <location>
        <begin position="15"/>
        <end position="187"/>
    </location>
</feature>
<dbReference type="CDD" id="cd17515">
    <property type="entry name" value="RMtype1_S_MjaORF132P_Sau1132ORF3780P-TRD1-CR1_like"/>
    <property type="match status" value="1"/>
</dbReference>
<name>B4VZI2_9CYAN</name>
<dbReference type="InterPro" id="IPR052021">
    <property type="entry name" value="Type-I_RS_S_subunit"/>
</dbReference>
<keyword evidence="3" id="KW-0238">DNA-binding</keyword>
<feature type="domain" description="Type I restriction modification DNA specificity" evidence="4">
    <location>
        <begin position="238"/>
        <end position="393"/>
    </location>
</feature>
<dbReference type="AlphaFoldDB" id="B4VZI2"/>
<sequence length="424" mass="48365">MISVNQKIDNDFIKLWQWKKLSELANTTSGGTPRRNHLEYFQGNINWFKSGELKDAEIFDSEEKITVEAIKESNAKIFPKGTLLIAMYGATVGKLGLLGVEAATNQAICAIFPKKQFGLPLLNNWFLFYYFKYIRHQLINRSFGAAQPNISQTLIKETYIPIPFPKDIILSLDVQNRIVSRIESLLGELKGDHQLLDKMRRDTSRVMEATLTELINEIDKKYPDSPTIGELLSSKYIKILGGGTPSTENEEYWGGSIPWTSPRDMKRWYIDTTQKYISQTALQDKKLNIVPEGSVLIVVRGMILAHTLPVGVTKNEVTINQDMKALVPEKNLLSEYLGYILRARAPFILQQVETAAHGTRRLKTDTLKKVVIPIVSISEQRSIIEYLNFFQTKVHEMKNIMQQDAQLLERLEQSILEKAFQGQL</sequence>
<dbReference type="InterPro" id="IPR000055">
    <property type="entry name" value="Restrct_endonuc_typeI_TRD"/>
</dbReference>
<keyword evidence="2" id="KW-0680">Restriction system</keyword>
<dbReference type="GO" id="GO:0009307">
    <property type="term" value="P:DNA restriction-modification system"/>
    <property type="evidence" value="ECO:0007669"/>
    <property type="project" value="UniProtKB-KW"/>
</dbReference>
<dbReference type="SUPFAM" id="SSF116734">
    <property type="entry name" value="DNA methylase specificity domain"/>
    <property type="match status" value="2"/>
</dbReference>
<dbReference type="eggNOG" id="COG0732">
    <property type="taxonomic scope" value="Bacteria"/>
</dbReference>